<dbReference type="InterPro" id="IPR036188">
    <property type="entry name" value="FAD/NAD-bd_sf"/>
</dbReference>
<evidence type="ECO:0000313" key="3">
    <source>
        <dbReference type="Proteomes" id="UP000076738"/>
    </source>
</evidence>
<gene>
    <name evidence="2" type="ORF">CALVIDRAFT_568263</name>
    <name evidence="1" type="ORF">CALVIDRAFT_569633</name>
</gene>
<dbReference type="Proteomes" id="UP000076738">
    <property type="component" value="Unassembled WGS sequence"/>
</dbReference>
<reference evidence="1 3" key="1">
    <citation type="journal article" date="2016" name="Mol. Biol. Evol.">
        <title>Comparative Genomics of Early-Diverging Mushroom-Forming Fungi Provides Insights into the Origins of Lignocellulose Decay Capabilities.</title>
        <authorList>
            <person name="Nagy L.G."/>
            <person name="Riley R."/>
            <person name="Tritt A."/>
            <person name="Adam C."/>
            <person name="Daum C."/>
            <person name="Floudas D."/>
            <person name="Sun H."/>
            <person name="Yadav J.S."/>
            <person name="Pangilinan J."/>
            <person name="Larsson K.H."/>
            <person name="Matsuura K."/>
            <person name="Barry K."/>
            <person name="Labutti K."/>
            <person name="Kuo R."/>
            <person name="Ohm R.A."/>
            <person name="Bhattacharya S.S."/>
            <person name="Shirouzu T."/>
            <person name="Yoshinaga Y."/>
            <person name="Martin F.M."/>
            <person name="Grigoriev I.V."/>
            <person name="Hibbett D.S."/>
        </authorList>
    </citation>
    <scope>NUCLEOTIDE SEQUENCE [LARGE SCALE GENOMIC DNA]</scope>
    <source>
        <strain evidence="1 3">TUFC12733</strain>
    </source>
</reference>
<name>A0A167FSF4_CALVF</name>
<dbReference type="OrthoDB" id="10051892at2759"/>
<dbReference type="Gene3D" id="3.50.50.60">
    <property type="entry name" value="FAD/NAD(P)-binding domain"/>
    <property type="match status" value="1"/>
</dbReference>
<evidence type="ECO:0000313" key="1">
    <source>
        <dbReference type="EMBL" id="KZO89795.1"/>
    </source>
</evidence>
<sequence>MAYPLQESLRHAVQEYPNAVPVVVAAVSATMLYISWKAVQRAIINRFTALGDLENLGKPRSGRRLKGTTVIAGGSISGLLAARVASTHYEKVIVIESEQIVEDKPRTYVMQSLQLHTFLAFMIKALVKLYPDFTDQVRAGRGRVGYFIFPFWLGKYLRLDPETYDDVTCFVTRQSMENLIRRLTRERCANVEIWYKASVTGFETDNTRHIVSTQVRKGDGAVVNLDTALLLECSGPAVASRKWLSKNGFTPPVKKAYQPGVVYASAIFDMKKAWTINIDVIPTVGYLWGVRPAAGAARESGYVTRIEDNQILICAATWGGDEGLPRNVPELPDYFDRLPGWPEHRQLIRLLCETFSDTPLLIARPSPCHQIQWSSAVMPPNFAPIGDAVQKLNAQYGQGCCQSAMCVTTLDACVRREKGTAVSNDFSARYIKLLMGRITYLWDSSRLTDYGWSLTEPAPGESLKDGAFERYVQVRVIEAMSLDPKVTRHVYDGSAQACNHHLLEILNPRLLYWIIRLSLFGYPERGVPKYRLKPGASVKKQA</sequence>
<dbReference type="AlphaFoldDB" id="A0A167FSF4"/>
<keyword evidence="3" id="KW-1185">Reference proteome</keyword>
<dbReference type="SUPFAM" id="SSF51905">
    <property type="entry name" value="FAD/NAD(P)-binding domain"/>
    <property type="match status" value="1"/>
</dbReference>
<accession>A0A167FSF4</accession>
<evidence type="ECO:0008006" key="4">
    <source>
        <dbReference type="Google" id="ProtNLM"/>
    </source>
</evidence>
<organism evidence="1 3">
    <name type="scientific">Calocera viscosa (strain TUFC12733)</name>
    <dbReference type="NCBI Taxonomy" id="1330018"/>
    <lineage>
        <taxon>Eukaryota</taxon>
        <taxon>Fungi</taxon>
        <taxon>Dikarya</taxon>
        <taxon>Basidiomycota</taxon>
        <taxon>Agaricomycotina</taxon>
        <taxon>Dacrymycetes</taxon>
        <taxon>Dacrymycetales</taxon>
        <taxon>Dacrymycetaceae</taxon>
        <taxon>Calocera</taxon>
    </lineage>
</organism>
<evidence type="ECO:0000313" key="2">
    <source>
        <dbReference type="EMBL" id="KZO91468.1"/>
    </source>
</evidence>
<dbReference type="EMBL" id="KV417365">
    <property type="protein sequence ID" value="KZO89795.1"/>
    <property type="molecule type" value="Genomic_DNA"/>
</dbReference>
<proteinExistence type="predicted"/>
<protein>
    <recommendedName>
        <fullName evidence="4">FAD/NAD(P)-binding domain-containing protein</fullName>
    </recommendedName>
</protein>
<dbReference type="EMBL" id="KV417323">
    <property type="protein sequence ID" value="KZO91468.1"/>
    <property type="molecule type" value="Genomic_DNA"/>
</dbReference>